<dbReference type="InterPro" id="IPR034786">
    <property type="entry name" value="MAR"/>
</dbReference>
<dbReference type="InterPro" id="IPR039697">
    <property type="entry name" value="Alcohol_dehydrogenase_Fe"/>
</dbReference>
<feature type="domain" description="Alcohol dehydrogenase iron-type/glycerol dehydrogenase GldA" evidence="3">
    <location>
        <begin position="11"/>
        <end position="154"/>
    </location>
</feature>
<keyword evidence="1" id="KW-0560">Oxidoreductase</keyword>
<dbReference type="Proteomes" id="UP001500683">
    <property type="component" value="Unassembled WGS sequence"/>
</dbReference>
<reference evidence="6" key="1">
    <citation type="journal article" date="2019" name="Int. J. Syst. Evol. Microbiol.">
        <title>The Global Catalogue of Microorganisms (GCM) 10K type strain sequencing project: providing services to taxonomists for standard genome sequencing and annotation.</title>
        <authorList>
            <consortium name="The Broad Institute Genomics Platform"/>
            <consortium name="The Broad Institute Genome Sequencing Center for Infectious Disease"/>
            <person name="Wu L."/>
            <person name="Ma J."/>
        </authorList>
    </citation>
    <scope>NUCLEOTIDE SEQUENCE [LARGE SCALE GENOMIC DNA]</scope>
    <source>
        <strain evidence="6">JCM 16702</strain>
    </source>
</reference>
<dbReference type="Gene3D" id="3.40.50.1970">
    <property type="match status" value="1"/>
</dbReference>
<dbReference type="PANTHER" id="PTHR11496:SF83">
    <property type="entry name" value="HYDROXYACID-OXOACID TRANSHYDROGENASE, MITOCHONDRIAL"/>
    <property type="match status" value="1"/>
</dbReference>
<evidence type="ECO:0000313" key="5">
    <source>
        <dbReference type="EMBL" id="GAA4063587.1"/>
    </source>
</evidence>
<organism evidence="5 6">
    <name type="scientific">Actinomadura miaoliensis</name>
    <dbReference type="NCBI Taxonomy" id="430685"/>
    <lineage>
        <taxon>Bacteria</taxon>
        <taxon>Bacillati</taxon>
        <taxon>Actinomycetota</taxon>
        <taxon>Actinomycetes</taxon>
        <taxon>Streptosporangiales</taxon>
        <taxon>Thermomonosporaceae</taxon>
        <taxon>Actinomadura</taxon>
    </lineage>
</organism>
<keyword evidence="6" id="KW-1185">Reference proteome</keyword>
<dbReference type="InterPro" id="IPR056798">
    <property type="entry name" value="ADH_Fe_C"/>
</dbReference>
<dbReference type="CDD" id="cd08177">
    <property type="entry name" value="MAR"/>
    <property type="match status" value="1"/>
</dbReference>
<dbReference type="RefSeq" id="WP_344943131.1">
    <property type="nucleotide sequence ID" value="NZ_BAAAZG010000006.1"/>
</dbReference>
<dbReference type="PANTHER" id="PTHR11496">
    <property type="entry name" value="ALCOHOL DEHYDROGENASE"/>
    <property type="match status" value="1"/>
</dbReference>
<proteinExistence type="predicted"/>
<evidence type="ECO:0000256" key="2">
    <source>
        <dbReference type="ARBA" id="ARBA00023027"/>
    </source>
</evidence>
<dbReference type="Pfam" id="PF25137">
    <property type="entry name" value="ADH_Fe_C"/>
    <property type="match status" value="1"/>
</dbReference>
<evidence type="ECO:0000313" key="6">
    <source>
        <dbReference type="Proteomes" id="UP001500683"/>
    </source>
</evidence>
<accession>A0ABP7VBA8</accession>
<dbReference type="Gene3D" id="1.20.1090.10">
    <property type="entry name" value="Dehydroquinate synthase-like - alpha domain"/>
    <property type="match status" value="1"/>
</dbReference>
<feature type="domain" description="Fe-containing alcohol dehydrogenase-like C-terminal" evidence="4">
    <location>
        <begin position="166"/>
        <end position="346"/>
    </location>
</feature>
<name>A0ABP7VBA8_9ACTN</name>
<dbReference type="SUPFAM" id="SSF56796">
    <property type="entry name" value="Dehydroquinate synthase-like"/>
    <property type="match status" value="1"/>
</dbReference>
<protein>
    <submittedName>
        <fullName evidence="5">Maleylacetate reductase</fullName>
    </submittedName>
</protein>
<sequence>MTLRFTFAPLPTRVVFGPGTLASVRAEVERAGFSRVLVLSTPGHRHLADRVAGLLGDLAAGTHPHAAMHVPAGGAERARETAARLSADGCVAIGGGSTIGLAKAIALSGGPAYVAVPTTYAGSEMTPVWGLTEHGRKRTGRDERVRPVAVVYDPDLTLTLPPETAVVSGVNALAHAVEALYAPNGSPIVDLMAAEAVRVLTANLPRLTVEPGDPGVRARTLHGAWLAGCCLGSTTMGLHHKLCHVLGGTFGLPHAQTHAVVLPYALAYNSAKAPKACAAIAQALGESDPVTALWTWTRNLGAPSSLGELGLTEDAIAPTVDLATRDAYPNPVPLDPGRLRALLEAAVHGAPPQLPSQSPLP</sequence>
<keyword evidence="2" id="KW-0520">NAD</keyword>
<gene>
    <name evidence="5" type="ORF">GCM10022214_16380</name>
</gene>
<dbReference type="Pfam" id="PF00465">
    <property type="entry name" value="Fe-ADH"/>
    <property type="match status" value="1"/>
</dbReference>
<comment type="caution">
    <text evidence="5">The sequence shown here is derived from an EMBL/GenBank/DDBJ whole genome shotgun (WGS) entry which is preliminary data.</text>
</comment>
<evidence type="ECO:0000259" key="3">
    <source>
        <dbReference type="Pfam" id="PF00465"/>
    </source>
</evidence>
<dbReference type="InterPro" id="IPR001670">
    <property type="entry name" value="ADH_Fe/GldA"/>
</dbReference>
<dbReference type="EMBL" id="BAAAZG010000006">
    <property type="protein sequence ID" value="GAA4063587.1"/>
    <property type="molecule type" value="Genomic_DNA"/>
</dbReference>
<evidence type="ECO:0000259" key="4">
    <source>
        <dbReference type="Pfam" id="PF25137"/>
    </source>
</evidence>
<evidence type="ECO:0000256" key="1">
    <source>
        <dbReference type="ARBA" id="ARBA00023002"/>
    </source>
</evidence>